<evidence type="ECO:0000313" key="3">
    <source>
        <dbReference type="Proteomes" id="UP001066276"/>
    </source>
</evidence>
<keyword evidence="3" id="KW-1185">Reference proteome</keyword>
<comment type="caution">
    <text evidence="2">The sequence shown here is derived from an EMBL/GenBank/DDBJ whole genome shotgun (WGS) entry which is preliminary data.</text>
</comment>
<reference evidence="2" key="1">
    <citation type="journal article" date="2022" name="bioRxiv">
        <title>Sequencing and chromosome-scale assembly of the giantPleurodeles waltlgenome.</title>
        <authorList>
            <person name="Brown T."/>
            <person name="Elewa A."/>
            <person name="Iarovenko S."/>
            <person name="Subramanian E."/>
            <person name="Araus A.J."/>
            <person name="Petzold A."/>
            <person name="Susuki M."/>
            <person name="Suzuki K.-i.T."/>
            <person name="Hayashi T."/>
            <person name="Toyoda A."/>
            <person name="Oliveira C."/>
            <person name="Osipova E."/>
            <person name="Leigh N.D."/>
            <person name="Simon A."/>
            <person name="Yun M.H."/>
        </authorList>
    </citation>
    <scope>NUCLEOTIDE SEQUENCE</scope>
    <source>
        <strain evidence="2">20211129_DDA</strain>
        <tissue evidence="2">Liver</tissue>
    </source>
</reference>
<dbReference type="Proteomes" id="UP001066276">
    <property type="component" value="Chromosome 10"/>
</dbReference>
<organism evidence="2 3">
    <name type="scientific">Pleurodeles waltl</name>
    <name type="common">Iberian ribbed newt</name>
    <dbReference type="NCBI Taxonomy" id="8319"/>
    <lineage>
        <taxon>Eukaryota</taxon>
        <taxon>Metazoa</taxon>
        <taxon>Chordata</taxon>
        <taxon>Craniata</taxon>
        <taxon>Vertebrata</taxon>
        <taxon>Euteleostomi</taxon>
        <taxon>Amphibia</taxon>
        <taxon>Batrachia</taxon>
        <taxon>Caudata</taxon>
        <taxon>Salamandroidea</taxon>
        <taxon>Salamandridae</taxon>
        <taxon>Pleurodelinae</taxon>
        <taxon>Pleurodeles</taxon>
    </lineage>
</organism>
<name>A0AAV7M2L6_PLEWA</name>
<gene>
    <name evidence="2" type="ORF">NDU88_002763</name>
</gene>
<evidence type="ECO:0000256" key="1">
    <source>
        <dbReference type="SAM" id="MobiDB-lite"/>
    </source>
</evidence>
<dbReference type="AlphaFoldDB" id="A0AAV7M2L6"/>
<feature type="compositionally biased region" description="Low complexity" evidence="1">
    <location>
        <begin position="35"/>
        <end position="56"/>
    </location>
</feature>
<dbReference type="Gene3D" id="3.30.250.20">
    <property type="entry name" value="L1 transposable element, C-terminal domain"/>
    <property type="match status" value="1"/>
</dbReference>
<protein>
    <submittedName>
        <fullName evidence="2">Uncharacterized protein</fullName>
    </submittedName>
</protein>
<accession>A0AAV7M2L6</accession>
<proteinExistence type="predicted"/>
<dbReference type="InterPro" id="IPR042566">
    <property type="entry name" value="L1_C"/>
</dbReference>
<dbReference type="EMBL" id="JANPWB010000014">
    <property type="protein sequence ID" value="KAJ1097646.1"/>
    <property type="molecule type" value="Genomic_DNA"/>
</dbReference>
<sequence length="224" mass="25667">MSKFMRFLASRQQVNPQASPARQLLFSEALLHSRPTSSTTGSHPTTQPQTMTDPTQEATMERILQEITEVGRRLEGMGSAITSLTAETKSMRFDIAGFQSRVTGLEQRLTTMEDHINTAQDRDQELLYPPSKLIDLEDRSQQGQHLLFWIPGTHRRAHGPFRAEGYEIRITTDFSKETSDRCKAFLALRARLRQLEMKYGLFEPARMWVTNNGVSKDFYEPEDL</sequence>
<evidence type="ECO:0000313" key="2">
    <source>
        <dbReference type="EMBL" id="KAJ1097646.1"/>
    </source>
</evidence>
<dbReference type="Gene3D" id="1.20.5.340">
    <property type="match status" value="1"/>
</dbReference>
<feature type="region of interest" description="Disordered" evidence="1">
    <location>
        <begin position="34"/>
        <end position="56"/>
    </location>
</feature>